<reference evidence="1" key="1">
    <citation type="submission" date="2024-06" db="EMBL/GenBank/DDBJ databases">
        <title>Streptomyces sp. strain HUAS MG91 genome sequences.</title>
        <authorList>
            <person name="Mo P."/>
        </authorList>
    </citation>
    <scope>NUCLEOTIDE SEQUENCE</scope>
    <source>
        <strain evidence="1">HUAS MG91</strain>
    </source>
</reference>
<organism evidence="1">
    <name type="scientific">Streptomyces tabacisoli</name>
    <dbReference type="NCBI Taxonomy" id="3156398"/>
    <lineage>
        <taxon>Bacteria</taxon>
        <taxon>Bacillati</taxon>
        <taxon>Actinomycetota</taxon>
        <taxon>Actinomycetes</taxon>
        <taxon>Kitasatosporales</taxon>
        <taxon>Streptomycetaceae</taxon>
        <taxon>Streptomyces</taxon>
    </lineage>
</organism>
<dbReference type="RefSeq" id="WP_353946333.1">
    <property type="nucleotide sequence ID" value="NZ_CP159534.1"/>
</dbReference>
<evidence type="ECO:0000313" key="1">
    <source>
        <dbReference type="EMBL" id="XCJ74897.1"/>
    </source>
</evidence>
<accession>A0AAU8J357</accession>
<dbReference type="EMBL" id="CP159534">
    <property type="protein sequence ID" value="XCJ74897.1"/>
    <property type="molecule type" value="Genomic_DNA"/>
</dbReference>
<name>A0AAU8J357_9ACTN</name>
<gene>
    <name evidence="1" type="ORF">ABII15_35205</name>
</gene>
<dbReference type="AlphaFoldDB" id="A0AAU8J357"/>
<sequence>MGDEPGPAAARPLTAEVCRFADLRVSGACGGGVAGRRALQLAHRVLEVGQDAEPPQRVVGGFTVEIARGVSDLRDKVGDEVLDGLDGQFLEGAASREK</sequence>
<dbReference type="KEGG" id="stac:ABII15_35205"/>
<protein>
    <submittedName>
        <fullName evidence="1">Uncharacterized protein</fullName>
    </submittedName>
</protein>
<proteinExistence type="predicted"/>